<keyword evidence="10" id="KW-0325">Glycoprotein</keyword>
<evidence type="ECO:0000313" key="17">
    <source>
        <dbReference type="EMBL" id="TNN65317.1"/>
    </source>
</evidence>
<keyword evidence="6" id="KW-0677">Repeat</keyword>
<evidence type="ECO:0000256" key="11">
    <source>
        <dbReference type="PROSITE-ProRule" id="PRU00206"/>
    </source>
</evidence>
<feature type="signal peptide" evidence="14">
    <location>
        <begin position="1"/>
        <end position="23"/>
    </location>
</feature>
<dbReference type="PANTHER" id="PTHR46605:SF3">
    <property type="entry name" value="TUMOR NECROSIS FACTOR RECEPTOR SUPERFAMILY MEMBER 16"/>
    <property type="match status" value="1"/>
</dbReference>
<evidence type="ECO:0000256" key="13">
    <source>
        <dbReference type="SAM" id="Phobius"/>
    </source>
</evidence>
<feature type="region of interest" description="Disordered" evidence="12">
    <location>
        <begin position="83"/>
        <end position="111"/>
    </location>
</feature>
<dbReference type="GO" id="GO:0005886">
    <property type="term" value="C:plasma membrane"/>
    <property type="evidence" value="ECO:0007669"/>
    <property type="project" value="UniProtKB-SubCell"/>
</dbReference>
<accession>A0A4Z2HHK5</accession>
<feature type="compositionally biased region" description="Low complexity" evidence="12">
    <location>
        <begin position="184"/>
        <end position="195"/>
    </location>
</feature>
<feature type="region of interest" description="Disordered" evidence="12">
    <location>
        <begin position="153"/>
        <end position="195"/>
    </location>
</feature>
<dbReference type="PANTHER" id="PTHR46605">
    <property type="entry name" value="TUMOR NECROSIS FACTOR RECEPTOR"/>
    <property type="match status" value="1"/>
</dbReference>
<evidence type="ECO:0000256" key="14">
    <source>
        <dbReference type="SAM" id="SignalP"/>
    </source>
</evidence>
<gene>
    <name evidence="17" type="primary">NGFR_0</name>
    <name evidence="17" type="ORF">EYF80_024471</name>
</gene>
<dbReference type="Pfam" id="PF18422">
    <property type="entry name" value="TNFR_16_TM"/>
    <property type="match status" value="1"/>
</dbReference>
<dbReference type="CDD" id="cd08311">
    <property type="entry name" value="Death_p75NR"/>
    <property type="match status" value="1"/>
</dbReference>
<dbReference type="GO" id="GO:0006915">
    <property type="term" value="P:apoptotic process"/>
    <property type="evidence" value="ECO:0007669"/>
    <property type="project" value="UniProtKB-KW"/>
</dbReference>
<keyword evidence="2" id="KW-1003">Cell membrane</keyword>
<dbReference type="GO" id="GO:0007266">
    <property type="term" value="P:Rho protein signal transduction"/>
    <property type="evidence" value="ECO:0007669"/>
    <property type="project" value="TreeGrafter"/>
</dbReference>
<dbReference type="EMBL" id="SRLO01000237">
    <property type="protein sequence ID" value="TNN65317.1"/>
    <property type="molecule type" value="Genomic_DNA"/>
</dbReference>
<dbReference type="InterPro" id="IPR041448">
    <property type="entry name" value="TNFR16_TM"/>
</dbReference>
<protein>
    <submittedName>
        <fullName evidence="17">Tumor necrosis factor receptor superfamily member 16</fullName>
    </submittedName>
</protein>
<evidence type="ECO:0000256" key="2">
    <source>
        <dbReference type="ARBA" id="ARBA00022475"/>
    </source>
</evidence>
<keyword evidence="17" id="KW-0675">Receptor</keyword>
<dbReference type="OrthoDB" id="10048028at2759"/>
<dbReference type="Gene3D" id="2.10.50.10">
    <property type="entry name" value="Tumor Necrosis Factor Receptor, subunit A, domain 2"/>
    <property type="match status" value="1"/>
</dbReference>
<dbReference type="GO" id="GO:0005035">
    <property type="term" value="F:death receptor activity"/>
    <property type="evidence" value="ECO:0007669"/>
    <property type="project" value="TreeGrafter"/>
</dbReference>
<evidence type="ECO:0000256" key="3">
    <source>
        <dbReference type="ARBA" id="ARBA00022692"/>
    </source>
</evidence>
<evidence type="ECO:0000256" key="1">
    <source>
        <dbReference type="ARBA" id="ARBA00004162"/>
    </source>
</evidence>
<feature type="compositionally biased region" description="Polar residues" evidence="12">
    <location>
        <begin position="153"/>
        <end position="167"/>
    </location>
</feature>
<dbReference type="InterPro" id="IPR001368">
    <property type="entry name" value="TNFR/NGFR_Cys_rich_reg"/>
</dbReference>
<proteinExistence type="predicted"/>
<evidence type="ECO:0000259" key="16">
    <source>
        <dbReference type="PROSITE" id="PS50050"/>
    </source>
</evidence>
<dbReference type="PROSITE" id="PS50050">
    <property type="entry name" value="TNFR_NGFR_2"/>
    <property type="match status" value="1"/>
</dbReference>
<sequence>MRRTDRMNSAFILVLLGLVGAAANKEDCLTGQYTAGGECCEQCQPGEGVVKACGATQTACAPCLDITPAYDYVSPTTFWGNFTATDEDFPPDTPPPEVPRDTTTTSNRDSKEPLYHLNDKLIPIYCSILAAVVVGLLAFIIFKRWNSCKQNKQGANNCTVNQNQTPSPEGEKLHSDSGISVDSQSLQEQQGQTQAQTVVTIDEEPCLLLPLKTREKVEKLLFGGGGDGDDRQHMEDSDWCNLAGLLGYEEERIATFQQEEHPVRSLLSDWASKDCASVDALCTALRKINRDDIAQSLALGPGAAKPTATSVV</sequence>
<comment type="caution">
    <text evidence="11">Lacks conserved residue(s) required for the propagation of feature annotation.</text>
</comment>
<feature type="disulfide bond" evidence="11">
    <location>
        <begin position="40"/>
        <end position="53"/>
    </location>
</feature>
<keyword evidence="18" id="KW-1185">Reference proteome</keyword>
<feature type="chain" id="PRO_5021423384" evidence="14">
    <location>
        <begin position="24"/>
        <end position="312"/>
    </location>
</feature>
<evidence type="ECO:0000256" key="7">
    <source>
        <dbReference type="ARBA" id="ARBA00022989"/>
    </source>
</evidence>
<dbReference type="GO" id="GO:0015026">
    <property type="term" value="F:coreceptor activity"/>
    <property type="evidence" value="ECO:0007669"/>
    <property type="project" value="TreeGrafter"/>
</dbReference>
<evidence type="ECO:0000259" key="15">
    <source>
        <dbReference type="PROSITE" id="PS50017"/>
    </source>
</evidence>
<evidence type="ECO:0000256" key="12">
    <source>
        <dbReference type="SAM" id="MobiDB-lite"/>
    </source>
</evidence>
<keyword evidence="8 13" id="KW-0472">Membrane</keyword>
<dbReference type="AlphaFoldDB" id="A0A4Z2HHK5"/>
<feature type="repeat" description="TNFR-Cys" evidence="11">
    <location>
        <begin position="27"/>
        <end position="60"/>
    </location>
</feature>
<evidence type="ECO:0000256" key="9">
    <source>
        <dbReference type="ARBA" id="ARBA00023157"/>
    </source>
</evidence>
<comment type="caution">
    <text evidence="17">The sequence shown here is derived from an EMBL/GenBank/DDBJ whole genome shotgun (WGS) entry which is preliminary data.</text>
</comment>
<organism evidence="17 18">
    <name type="scientific">Liparis tanakae</name>
    <name type="common">Tanaka's snailfish</name>
    <dbReference type="NCBI Taxonomy" id="230148"/>
    <lineage>
        <taxon>Eukaryota</taxon>
        <taxon>Metazoa</taxon>
        <taxon>Chordata</taxon>
        <taxon>Craniata</taxon>
        <taxon>Vertebrata</taxon>
        <taxon>Euteleostomi</taxon>
        <taxon>Actinopterygii</taxon>
        <taxon>Neopterygii</taxon>
        <taxon>Teleostei</taxon>
        <taxon>Neoteleostei</taxon>
        <taxon>Acanthomorphata</taxon>
        <taxon>Eupercaria</taxon>
        <taxon>Perciformes</taxon>
        <taxon>Cottioidei</taxon>
        <taxon>Cottales</taxon>
        <taxon>Liparidae</taxon>
        <taxon>Liparis</taxon>
    </lineage>
</organism>
<dbReference type="GO" id="GO:0009986">
    <property type="term" value="C:cell surface"/>
    <property type="evidence" value="ECO:0007669"/>
    <property type="project" value="TreeGrafter"/>
</dbReference>
<dbReference type="SMART" id="SM00005">
    <property type="entry name" value="DEATH"/>
    <property type="match status" value="1"/>
</dbReference>
<evidence type="ECO:0000256" key="5">
    <source>
        <dbReference type="ARBA" id="ARBA00022729"/>
    </source>
</evidence>
<dbReference type="Gene3D" id="6.10.250.1780">
    <property type="match status" value="1"/>
</dbReference>
<keyword evidence="9 11" id="KW-1015">Disulfide bond</keyword>
<evidence type="ECO:0000256" key="4">
    <source>
        <dbReference type="ARBA" id="ARBA00022703"/>
    </source>
</evidence>
<dbReference type="GO" id="GO:0048406">
    <property type="term" value="F:nerve growth factor binding"/>
    <property type="evidence" value="ECO:0007669"/>
    <property type="project" value="TreeGrafter"/>
</dbReference>
<dbReference type="Proteomes" id="UP000314294">
    <property type="component" value="Unassembled WGS sequence"/>
</dbReference>
<keyword evidence="3 13" id="KW-0812">Transmembrane</keyword>
<reference evidence="17 18" key="1">
    <citation type="submission" date="2019-03" db="EMBL/GenBank/DDBJ databases">
        <title>First draft genome of Liparis tanakae, snailfish: a comprehensive survey of snailfish specific genes.</title>
        <authorList>
            <person name="Kim W."/>
            <person name="Song I."/>
            <person name="Jeong J.-H."/>
            <person name="Kim D."/>
            <person name="Kim S."/>
            <person name="Ryu S."/>
            <person name="Song J.Y."/>
            <person name="Lee S.K."/>
        </authorList>
    </citation>
    <scope>NUCLEOTIDE SEQUENCE [LARGE SCALE GENOMIC DNA]</scope>
    <source>
        <tissue evidence="17">Muscle</tissue>
    </source>
</reference>
<dbReference type="SUPFAM" id="SSF47986">
    <property type="entry name" value="DEATH domain"/>
    <property type="match status" value="1"/>
</dbReference>
<dbReference type="InterPro" id="IPR011029">
    <property type="entry name" value="DEATH-like_dom_sf"/>
</dbReference>
<dbReference type="Gene3D" id="1.10.533.10">
    <property type="entry name" value="Death Domain, Fas"/>
    <property type="match status" value="1"/>
</dbReference>
<name>A0A4Z2HHK5_9TELE</name>
<feature type="domain" description="TNFR-Cys" evidence="16">
    <location>
        <begin position="27"/>
        <end position="60"/>
    </location>
</feature>
<evidence type="ECO:0000313" key="18">
    <source>
        <dbReference type="Proteomes" id="UP000314294"/>
    </source>
</evidence>
<dbReference type="PROSITE" id="PS50017">
    <property type="entry name" value="DEATH_DOMAIN"/>
    <property type="match status" value="1"/>
</dbReference>
<dbReference type="SUPFAM" id="SSF57586">
    <property type="entry name" value="TNF receptor-like"/>
    <property type="match status" value="1"/>
</dbReference>
<evidence type="ECO:0000256" key="8">
    <source>
        <dbReference type="ARBA" id="ARBA00023136"/>
    </source>
</evidence>
<comment type="subcellular location">
    <subcellularLocation>
        <location evidence="1">Cell membrane</location>
        <topology evidence="1">Single-pass membrane protein</topology>
    </subcellularLocation>
</comment>
<dbReference type="InterPro" id="IPR052302">
    <property type="entry name" value="Neurotrophin_rcpt-DD"/>
</dbReference>
<dbReference type="InterPro" id="IPR000488">
    <property type="entry name" value="Death_dom"/>
</dbReference>
<feature type="domain" description="Death" evidence="15">
    <location>
        <begin position="238"/>
        <end position="297"/>
    </location>
</feature>
<evidence type="ECO:0000256" key="6">
    <source>
        <dbReference type="ARBA" id="ARBA00022737"/>
    </source>
</evidence>
<evidence type="ECO:0000256" key="10">
    <source>
        <dbReference type="ARBA" id="ARBA00023180"/>
    </source>
</evidence>
<feature type="transmembrane region" description="Helical" evidence="13">
    <location>
        <begin position="122"/>
        <end position="142"/>
    </location>
</feature>
<keyword evidence="4" id="KW-0053">Apoptosis</keyword>
<keyword evidence="5 14" id="KW-0732">Signal</keyword>
<keyword evidence="7 13" id="KW-1133">Transmembrane helix</keyword>
<dbReference type="Pfam" id="PF00531">
    <property type="entry name" value="Death"/>
    <property type="match status" value="1"/>
</dbReference>